<reference evidence="2 3" key="1">
    <citation type="submission" date="2020-08" db="EMBL/GenBank/DDBJ databases">
        <title>Genomic Encyclopedia of Type Strains, Phase IV (KMG-IV): sequencing the most valuable type-strain genomes for metagenomic binning, comparative biology and taxonomic classification.</title>
        <authorList>
            <person name="Goeker M."/>
        </authorList>
    </citation>
    <scope>NUCLEOTIDE SEQUENCE [LARGE SCALE GENOMIC DNA]</scope>
    <source>
        <strain evidence="2 3">DSM 25079</strain>
    </source>
</reference>
<feature type="region of interest" description="Disordered" evidence="1">
    <location>
        <begin position="1"/>
        <end position="24"/>
    </location>
</feature>
<dbReference type="Proteomes" id="UP000549617">
    <property type="component" value="Unassembled WGS sequence"/>
</dbReference>
<dbReference type="InterPro" id="IPR038996">
    <property type="entry name" value="Gp14"/>
</dbReference>
<comment type="caution">
    <text evidence="2">The sequence shown here is derived from an EMBL/GenBank/DDBJ whole genome shotgun (WGS) entry which is preliminary data.</text>
</comment>
<protein>
    <submittedName>
        <fullName evidence="2">Uncharacterized protein</fullName>
    </submittedName>
</protein>
<evidence type="ECO:0000313" key="3">
    <source>
        <dbReference type="Proteomes" id="UP000549617"/>
    </source>
</evidence>
<feature type="compositionally biased region" description="Low complexity" evidence="1">
    <location>
        <begin position="1"/>
        <end position="14"/>
    </location>
</feature>
<evidence type="ECO:0000313" key="2">
    <source>
        <dbReference type="EMBL" id="MBB5685649.1"/>
    </source>
</evidence>
<keyword evidence="3" id="KW-1185">Reference proteome</keyword>
<proteinExistence type="predicted"/>
<gene>
    <name evidence="2" type="ORF">FHS49_001657</name>
</gene>
<sequence length="161" mass="16372">MASAQAKGQAAQAAVNRDEANRSAMDAMERGNIEQQQHYRKVSATMGSQRAAMAANGLDISFGSAADLVGDTAMYGQEDAATIAQNTVREARGFEIEAANYSAQGKSAKLAAKGAIVKGVFDMGSSILGGATQYGKLKGSVGGSAQNFGDAYGAIGSRGPA</sequence>
<dbReference type="AlphaFoldDB" id="A0A7W9AHC1"/>
<organism evidence="2 3">
    <name type="scientific">Sphingobium boeckii</name>
    <dbReference type="NCBI Taxonomy" id="1082345"/>
    <lineage>
        <taxon>Bacteria</taxon>
        <taxon>Pseudomonadati</taxon>
        <taxon>Pseudomonadota</taxon>
        <taxon>Alphaproteobacteria</taxon>
        <taxon>Sphingomonadales</taxon>
        <taxon>Sphingomonadaceae</taxon>
        <taxon>Sphingobium</taxon>
    </lineage>
</organism>
<name>A0A7W9AHC1_9SPHN</name>
<accession>A0A7W9AHC1</accession>
<dbReference type="EMBL" id="JACIJC010000002">
    <property type="protein sequence ID" value="MBB5685649.1"/>
    <property type="molecule type" value="Genomic_DNA"/>
</dbReference>
<evidence type="ECO:0000256" key="1">
    <source>
        <dbReference type="SAM" id="MobiDB-lite"/>
    </source>
</evidence>
<dbReference type="Pfam" id="PF24072">
    <property type="entry name" value="T7_gp14"/>
    <property type="match status" value="1"/>
</dbReference>